<organism evidence="4 5">
    <name type="scientific">Atopomonas hussainii</name>
    <dbReference type="NCBI Taxonomy" id="1429083"/>
    <lineage>
        <taxon>Bacteria</taxon>
        <taxon>Pseudomonadati</taxon>
        <taxon>Pseudomonadota</taxon>
        <taxon>Gammaproteobacteria</taxon>
        <taxon>Pseudomonadales</taxon>
        <taxon>Pseudomonadaceae</taxon>
        <taxon>Atopomonas</taxon>
    </lineage>
</organism>
<keyword evidence="2" id="KW-0012">Acyltransferase</keyword>
<sequence>MEIKVDALQSVEIQRFLEEHLQDMKSVSPPESKHALDLAGIRAPEVTFWSAYHLGQLVGCAALKQLDSACGEIKSMRVASTARGLGFGSLLLEHVIATAQARGYRQLKLETGSMDFFEPARQLYLKHGFSYCDAFAGYKPDPNSMFMQLHVAQ</sequence>
<accession>A0A1H7T0Z0</accession>
<dbReference type="EMBL" id="FOAS01000022">
    <property type="protein sequence ID" value="SEL78541.1"/>
    <property type="molecule type" value="Genomic_DNA"/>
</dbReference>
<evidence type="ECO:0000256" key="2">
    <source>
        <dbReference type="ARBA" id="ARBA00023315"/>
    </source>
</evidence>
<reference evidence="4 5" key="1">
    <citation type="submission" date="2016-10" db="EMBL/GenBank/DDBJ databases">
        <authorList>
            <person name="de Groot N.N."/>
        </authorList>
    </citation>
    <scope>NUCLEOTIDE SEQUENCE [LARGE SCALE GENOMIC DNA]</scope>
    <source>
        <strain evidence="4 5">JCM 19513</strain>
    </source>
</reference>
<dbReference type="Gene3D" id="3.40.630.30">
    <property type="match status" value="1"/>
</dbReference>
<dbReference type="InterPro" id="IPR000182">
    <property type="entry name" value="GNAT_dom"/>
</dbReference>
<feature type="domain" description="N-acetyltransferase" evidence="3">
    <location>
        <begin position="3"/>
        <end position="150"/>
    </location>
</feature>
<keyword evidence="1 4" id="KW-0808">Transferase</keyword>
<evidence type="ECO:0000259" key="3">
    <source>
        <dbReference type="PROSITE" id="PS51186"/>
    </source>
</evidence>
<protein>
    <submittedName>
        <fullName evidence="4">Putative acetyltransferase</fullName>
    </submittedName>
</protein>
<evidence type="ECO:0000313" key="4">
    <source>
        <dbReference type="EMBL" id="SEL78541.1"/>
    </source>
</evidence>
<keyword evidence="5" id="KW-1185">Reference proteome</keyword>
<name>A0A1H7T0Z0_9GAMM</name>
<dbReference type="GO" id="GO:0016747">
    <property type="term" value="F:acyltransferase activity, transferring groups other than amino-acyl groups"/>
    <property type="evidence" value="ECO:0007669"/>
    <property type="project" value="InterPro"/>
</dbReference>
<proteinExistence type="predicted"/>
<dbReference type="InterPro" id="IPR016181">
    <property type="entry name" value="Acyl_CoA_acyltransferase"/>
</dbReference>
<dbReference type="PROSITE" id="PS51186">
    <property type="entry name" value="GNAT"/>
    <property type="match status" value="1"/>
</dbReference>
<dbReference type="PANTHER" id="PTHR43877:SF5">
    <property type="entry name" value="BLL8307 PROTEIN"/>
    <property type="match status" value="1"/>
</dbReference>
<dbReference type="AlphaFoldDB" id="A0A1H7T0Z0"/>
<dbReference type="InterPro" id="IPR050832">
    <property type="entry name" value="Bact_Acetyltransf"/>
</dbReference>
<evidence type="ECO:0000256" key="1">
    <source>
        <dbReference type="ARBA" id="ARBA00022679"/>
    </source>
</evidence>
<dbReference type="RefSeq" id="WP_074870610.1">
    <property type="nucleotide sequence ID" value="NZ_FOAS01000022.1"/>
</dbReference>
<dbReference type="SUPFAM" id="SSF55729">
    <property type="entry name" value="Acyl-CoA N-acyltransferases (Nat)"/>
    <property type="match status" value="1"/>
</dbReference>
<dbReference type="CDD" id="cd04301">
    <property type="entry name" value="NAT_SF"/>
    <property type="match status" value="1"/>
</dbReference>
<dbReference type="Proteomes" id="UP000185766">
    <property type="component" value="Unassembled WGS sequence"/>
</dbReference>
<dbReference type="PANTHER" id="PTHR43877">
    <property type="entry name" value="AMINOALKYLPHOSPHONATE N-ACETYLTRANSFERASE-RELATED-RELATED"/>
    <property type="match status" value="1"/>
</dbReference>
<gene>
    <name evidence="4" type="ORF">SAMN05216214_1227</name>
</gene>
<evidence type="ECO:0000313" key="5">
    <source>
        <dbReference type="Proteomes" id="UP000185766"/>
    </source>
</evidence>
<dbReference type="Pfam" id="PF00583">
    <property type="entry name" value="Acetyltransf_1"/>
    <property type="match status" value="1"/>
</dbReference>